<evidence type="ECO:0000313" key="2">
    <source>
        <dbReference type="Ensembl" id="ENSMMUP00000080990.1"/>
    </source>
</evidence>
<feature type="compositionally biased region" description="Polar residues" evidence="1">
    <location>
        <begin position="51"/>
        <end position="61"/>
    </location>
</feature>
<reference evidence="2" key="4">
    <citation type="submission" date="2025-09" db="UniProtKB">
        <authorList>
            <consortium name="Ensembl"/>
        </authorList>
    </citation>
    <scope>IDENTIFICATION</scope>
    <source>
        <strain evidence="2">17573</strain>
    </source>
</reference>
<evidence type="ECO:0000313" key="3">
    <source>
        <dbReference type="Proteomes" id="UP000006718"/>
    </source>
</evidence>
<name>A0A5F8ASR8_MACMU</name>
<keyword evidence="3" id="KW-1185">Reference proteome</keyword>
<dbReference type="Proteomes" id="UP000006718">
    <property type="component" value="Chromosome 1"/>
</dbReference>
<dbReference type="InParanoid" id="A0A5F8ASR8"/>
<dbReference type="Bgee" id="ENSMMUG00000063736">
    <property type="expression patterns" value="Expressed in dorsolateral prefrontal cortex and 1 other cell type or tissue"/>
</dbReference>
<evidence type="ECO:0000256" key="1">
    <source>
        <dbReference type="SAM" id="MobiDB-lite"/>
    </source>
</evidence>
<sequence length="119" mass="12906">MSRHKSAAGVEPSWRTSTREVQRGNVELERPHRVPIGAQPSGAMRRKPLSYSPQNGGSTDSLHYAPGKATGTQCQPAHESSQGGYTLQSHSGGDVQGLGSPFLASVWSECETWSQRRLF</sequence>
<feature type="compositionally biased region" description="Polar residues" evidence="1">
    <location>
        <begin position="70"/>
        <end position="91"/>
    </location>
</feature>
<reference evidence="3" key="1">
    <citation type="journal article" date="2007" name="Science">
        <title>Evolutionary and biomedical insights from the rhesus macaque genome.</title>
        <authorList>
            <person name="Gibbs R.A."/>
            <person name="Rogers J."/>
            <person name="Katze M.G."/>
            <person name="Bumgarner R."/>
            <person name="Weinstock G.M."/>
            <person name="Mardis E.R."/>
            <person name="Remington K.A."/>
            <person name="Strausberg R.L."/>
            <person name="Venter J.C."/>
            <person name="Wilson R.K."/>
            <person name="Batzer M.A."/>
            <person name="Bustamante C.D."/>
            <person name="Eichler E.E."/>
            <person name="Hahn M.W."/>
            <person name="Hardison R.C."/>
            <person name="Makova K.D."/>
            <person name="Miller W."/>
            <person name="Milosavljevic A."/>
            <person name="Palermo R.E."/>
            <person name="Siepel A."/>
            <person name="Sikela J.M."/>
            <person name="Attaway T."/>
            <person name="Bell S."/>
            <person name="Bernard K.E."/>
            <person name="Buhay C.J."/>
            <person name="Chandrabose M.N."/>
            <person name="Dao M."/>
            <person name="Davis C."/>
            <person name="Delehaunty K.D."/>
            <person name="Ding Y."/>
            <person name="Dinh H.H."/>
            <person name="Dugan-Rocha S."/>
            <person name="Fulton L.A."/>
            <person name="Gabisi R.A."/>
            <person name="Garner T.T."/>
            <person name="Godfrey J."/>
            <person name="Hawes A.C."/>
            <person name="Hernandez J."/>
            <person name="Hines S."/>
            <person name="Holder M."/>
            <person name="Hume J."/>
            <person name="Jhangiani S.N."/>
            <person name="Joshi V."/>
            <person name="Khan Z.M."/>
            <person name="Kirkness E.F."/>
            <person name="Cree A."/>
            <person name="Fowler R.G."/>
            <person name="Lee S."/>
            <person name="Lewis L.R."/>
            <person name="Li Z."/>
            <person name="Liu Y.-S."/>
            <person name="Moore S.M."/>
            <person name="Muzny D."/>
            <person name="Nazareth L.V."/>
            <person name="Ngo D.N."/>
            <person name="Okwuonu G.O."/>
            <person name="Pai G."/>
            <person name="Parker D."/>
            <person name="Paul H.A."/>
            <person name="Pfannkoch C."/>
            <person name="Pohl C.S."/>
            <person name="Rogers Y.-H.C."/>
            <person name="Ruiz S.J."/>
            <person name="Sabo A."/>
            <person name="Santibanez J."/>
            <person name="Schneider B.W."/>
            <person name="Smith S.M."/>
            <person name="Sodergren E."/>
            <person name="Svatek A.F."/>
            <person name="Utterback T.R."/>
            <person name="Vattathil S."/>
            <person name="Warren W."/>
            <person name="White C.S."/>
            <person name="Chinwalla A.T."/>
            <person name="Feng Y."/>
            <person name="Halpern A.L."/>
            <person name="Hillier L.W."/>
            <person name="Huang X."/>
            <person name="Minx P."/>
            <person name="Nelson J.O."/>
            <person name="Pepin K.H."/>
            <person name="Qin X."/>
            <person name="Sutton G.G."/>
            <person name="Venter E."/>
            <person name="Walenz B.P."/>
            <person name="Wallis J.W."/>
            <person name="Worley K.C."/>
            <person name="Yang S.-P."/>
            <person name="Jones S.M."/>
            <person name="Marra M.A."/>
            <person name="Rocchi M."/>
            <person name="Schein J.E."/>
            <person name="Baertsch R."/>
            <person name="Clarke L."/>
            <person name="Csuros M."/>
            <person name="Glasscock J."/>
            <person name="Harris R.A."/>
            <person name="Havlak P."/>
            <person name="Jackson A.R."/>
            <person name="Jiang H."/>
            <person name="Liu Y."/>
            <person name="Messina D.N."/>
            <person name="Shen Y."/>
            <person name="Song H.X.-Z."/>
            <person name="Wylie T."/>
            <person name="Zhang L."/>
            <person name="Birney E."/>
            <person name="Han K."/>
            <person name="Konkel M.K."/>
            <person name="Lee J."/>
            <person name="Smit A.F.A."/>
            <person name="Ullmer B."/>
            <person name="Wang H."/>
            <person name="Xing J."/>
            <person name="Burhans R."/>
            <person name="Cheng Z."/>
            <person name="Karro J.E."/>
            <person name="Ma J."/>
            <person name="Raney B."/>
            <person name="She X."/>
            <person name="Cox M.J."/>
            <person name="Demuth J.P."/>
            <person name="Dumas L.J."/>
            <person name="Han S.-G."/>
            <person name="Hopkins J."/>
            <person name="Karimpour-Fard A."/>
            <person name="Kim Y.H."/>
            <person name="Pollack J.R."/>
            <person name="Vinar T."/>
            <person name="Addo-Quaye C."/>
            <person name="Degenhardt J."/>
            <person name="Denby A."/>
            <person name="Hubisz M.J."/>
            <person name="Indap A."/>
            <person name="Kosiol C."/>
            <person name="Lahn B.T."/>
            <person name="Lawson H.A."/>
            <person name="Marklein A."/>
            <person name="Nielsen R."/>
            <person name="Vallender E.J."/>
            <person name="Clark A.G."/>
            <person name="Ferguson B."/>
            <person name="Hernandez R.D."/>
            <person name="Hirani K."/>
            <person name="Kehrer-Sawatzki H."/>
            <person name="Kolb J."/>
            <person name="Patil S."/>
            <person name="Pu L.-L."/>
            <person name="Ren Y."/>
            <person name="Smith D.G."/>
            <person name="Wheeler D.A."/>
            <person name="Schenck I."/>
            <person name="Ball E.V."/>
            <person name="Chen R."/>
            <person name="Cooper D.N."/>
            <person name="Giardine B."/>
            <person name="Hsu F."/>
            <person name="Kent W.J."/>
            <person name="Lesk A."/>
            <person name="Nelson D.L."/>
            <person name="O'brien W.E."/>
            <person name="Pruefer K."/>
            <person name="Stenson P.D."/>
            <person name="Wallace J.C."/>
            <person name="Ke H."/>
            <person name="Liu X.-M."/>
            <person name="Wang P."/>
            <person name="Xiang A.P."/>
            <person name="Yang F."/>
            <person name="Barber G.P."/>
            <person name="Haussler D."/>
            <person name="Karolchik D."/>
            <person name="Kern A.D."/>
            <person name="Kuhn R.M."/>
            <person name="Smith K.E."/>
            <person name="Zwieg A.S."/>
        </authorList>
    </citation>
    <scope>NUCLEOTIDE SEQUENCE [LARGE SCALE GENOMIC DNA]</scope>
    <source>
        <strain evidence="3">17573</strain>
    </source>
</reference>
<dbReference type="VEuPathDB" id="HostDB:ENSMMUG00000063736"/>
<accession>A0A5F8ASR8</accession>
<dbReference type="AlphaFoldDB" id="A0A5F8ASR8"/>
<feature type="compositionally biased region" description="Basic and acidic residues" evidence="1">
    <location>
        <begin position="17"/>
        <end position="32"/>
    </location>
</feature>
<organism evidence="2 3">
    <name type="scientific">Macaca mulatta</name>
    <name type="common">Rhesus macaque</name>
    <dbReference type="NCBI Taxonomy" id="9544"/>
    <lineage>
        <taxon>Eukaryota</taxon>
        <taxon>Metazoa</taxon>
        <taxon>Chordata</taxon>
        <taxon>Craniata</taxon>
        <taxon>Vertebrata</taxon>
        <taxon>Euteleostomi</taxon>
        <taxon>Mammalia</taxon>
        <taxon>Eutheria</taxon>
        <taxon>Euarchontoglires</taxon>
        <taxon>Primates</taxon>
        <taxon>Haplorrhini</taxon>
        <taxon>Catarrhini</taxon>
        <taxon>Cercopithecidae</taxon>
        <taxon>Cercopithecinae</taxon>
        <taxon>Macaca</taxon>
    </lineage>
</organism>
<reference evidence="2" key="2">
    <citation type="submission" date="2019-01" db="EMBL/GenBank/DDBJ databases">
        <authorList>
            <person name="Graves T."/>
            <person name="Eichler E.E."/>
            <person name="Wilson R.K."/>
        </authorList>
    </citation>
    <scope>NUCLEOTIDE SEQUENCE [LARGE SCALE GENOMIC DNA]</scope>
    <source>
        <strain evidence="2">17573</strain>
    </source>
</reference>
<proteinExistence type="predicted"/>
<reference evidence="2" key="3">
    <citation type="submission" date="2025-08" db="UniProtKB">
        <authorList>
            <consortium name="Ensembl"/>
        </authorList>
    </citation>
    <scope>IDENTIFICATION</scope>
    <source>
        <strain evidence="2">17573</strain>
    </source>
</reference>
<feature type="region of interest" description="Disordered" evidence="1">
    <location>
        <begin position="1"/>
        <end position="94"/>
    </location>
</feature>
<dbReference type="Ensembl" id="ENSMMUT00000088615.1">
    <property type="protein sequence ID" value="ENSMMUP00000080990.1"/>
    <property type="gene ID" value="ENSMMUG00000063736.1"/>
</dbReference>
<dbReference type="GeneTree" id="ENSGT01040000240559"/>
<protein>
    <submittedName>
        <fullName evidence="2">Uncharacterized protein</fullName>
    </submittedName>
</protein>